<dbReference type="InterPro" id="IPR036291">
    <property type="entry name" value="NAD(P)-bd_dom_sf"/>
</dbReference>
<evidence type="ECO:0000313" key="2">
    <source>
        <dbReference type="EMBL" id="SDL49823.1"/>
    </source>
</evidence>
<dbReference type="Proteomes" id="UP000199382">
    <property type="component" value="Unassembled WGS sequence"/>
</dbReference>
<dbReference type="STRING" id="571298.SAMN04488026_108915"/>
<proteinExistence type="predicted"/>
<dbReference type="Gene3D" id="3.40.50.720">
    <property type="entry name" value="NAD(P)-binding Rossmann-like Domain"/>
    <property type="match status" value="1"/>
</dbReference>
<evidence type="ECO:0000313" key="3">
    <source>
        <dbReference type="Proteomes" id="UP000199382"/>
    </source>
</evidence>
<evidence type="ECO:0000259" key="1">
    <source>
        <dbReference type="Pfam" id="PF03446"/>
    </source>
</evidence>
<dbReference type="PANTHER" id="PTHR43580">
    <property type="entry name" value="OXIDOREDUCTASE GLYR1-RELATED"/>
    <property type="match status" value="1"/>
</dbReference>
<dbReference type="EMBL" id="FNEK01000089">
    <property type="protein sequence ID" value="SDL49823.1"/>
    <property type="molecule type" value="Genomic_DNA"/>
</dbReference>
<gene>
    <name evidence="2" type="ORF">SAMN04488026_108915</name>
</gene>
<dbReference type="AlphaFoldDB" id="A0A1G9KK94"/>
<accession>A0A1G9KK94</accession>
<dbReference type="SUPFAM" id="SSF51735">
    <property type="entry name" value="NAD(P)-binding Rossmann-fold domains"/>
    <property type="match status" value="1"/>
</dbReference>
<sequence>MGANMARNLSRAGHDVTLWNRSPGKAQVLAAELGCTVADSPLALSNAAEVVVTMLADDPSSKSVHGGPDGLFAGSARAYVEMGTISPDQIAWPSEVTAYGGVKAMELERRRVVS</sequence>
<reference evidence="2 3" key="1">
    <citation type="submission" date="2016-10" db="EMBL/GenBank/DDBJ databases">
        <authorList>
            <person name="de Groot N.N."/>
        </authorList>
    </citation>
    <scope>NUCLEOTIDE SEQUENCE [LARGE SCALE GENOMIC DNA]</scope>
    <source>
        <strain evidence="2 3">DSM 25294</strain>
    </source>
</reference>
<name>A0A1G9KK94_9RHOB</name>
<organism evidence="2 3">
    <name type="scientific">Aliiruegeria lutimaris</name>
    <dbReference type="NCBI Taxonomy" id="571298"/>
    <lineage>
        <taxon>Bacteria</taxon>
        <taxon>Pseudomonadati</taxon>
        <taxon>Pseudomonadota</taxon>
        <taxon>Alphaproteobacteria</taxon>
        <taxon>Rhodobacterales</taxon>
        <taxon>Roseobacteraceae</taxon>
        <taxon>Aliiruegeria</taxon>
    </lineage>
</organism>
<dbReference type="PANTHER" id="PTHR43580:SF2">
    <property type="entry name" value="CYTOKINE-LIKE NUCLEAR FACTOR N-PAC"/>
    <property type="match status" value="1"/>
</dbReference>
<protein>
    <submittedName>
        <fullName evidence="2">NAD binding domain of 6-phosphogluconate dehydrogenase</fullName>
    </submittedName>
</protein>
<dbReference type="Pfam" id="PF03446">
    <property type="entry name" value="NAD_binding_2"/>
    <property type="match status" value="1"/>
</dbReference>
<dbReference type="InterPro" id="IPR006115">
    <property type="entry name" value="6PGDH_NADP-bd"/>
</dbReference>
<feature type="domain" description="6-phosphogluconate dehydrogenase NADP-binding" evidence="1">
    <location>
        <begin position="1"/>
        <end position="90"/>
    </location>
</feature>
<dbReference type="InterPro" id="IPR051265">
    <property type="entry name" value="HIBADH-related_NP60_sf"/>
</dbReference>
<dbReference type="RefSeq" id="WP_244520864.1">
    <property type="nucleotide sequence ID" value="NZ_FNEK01000089.1"/>
</dbReference>
<dbReference type="GO" id="GO:0050661">
    <property type="term" value="F:NADP binding"/>
    <property type="evidence" value="ECO:0007669"/>
    <property type="project" value="InterPro"/>
</dbReference>
<keyword evidence="3" id="KW-1185">Reference proteome</keyword>